<proteinExistence type="predicted"/>
<gene>
    <name evidence="2" type="ORF">Syun_001082</name>
</gene>
<name>A0AAP0LD20_9MAGN</name>
<sequence length="97" mass="11182">MGGAVAILLHKKHPKYRNGAVLIAPMCKIEKLRLEHIKLVEANDVLRLEKKKLAEESSYAKIEKLRLEHIKLEEENDGLRLEKKKLAEEASYAKPHF</sequence>
<dbReference type="AlphaFoldDB" id="A0AAP0LD20"/>
<feature type="coiled-coil region" evidence="1">
    <location>
        <begin position="62"/>
        <end position="89"/>
    </location>
</feature>
<protein>
    <recommendedName>
        <fullName evidence="4">Serine aminopeptidase S33 domain-containing protein</fullName>
    </recommendedName>
</protein>
<keyword evidence="3" id="KW-1185">Reference proteome</keyword>
<dbReference type="Proteomes" id="UP001420932">
    <property type="component" value="Unassembled WGS sequence"/>
</dbReference>
<comment type="caution">
    <text evidence="2">The sequence shown here is derived from an EMBL/GenBank/DDBJ whole genome shotgun (WGS) entry which is preliminary data.</text>
</comment>
<keyword evidence="1" id="KW-0175">Coiled coil</keyword>
<reference evidence="2 3" key="1">
    <citation type="submission" date="2024-01" db="EMBL/GenBank/DDBJ databases">
        <title>Genome assemblies of Stephania.</title>
        <authorList>
            <person name="Yang L."/>
        </authorList>
    </citation>
    <scope>NUCLEOTIDE SEQUENCE [LARGE SCALE GENOMIC DNA]</scope>
    <source>
        <strain evidence="2">YNDBR</strain>
        <tissue evidence="2">Leaf</tissue>
    </source>
</reference>
<evidence type="ECO:0000313" key="2">
    <source>
        <dbReference type="EMBL" id="KAK9168942.1"/>
    </source>
</evidence>
<dbReference type="EMBL" id="JBBNAF010000001">
    <property type="protein sequence ID" value="KAK9168942.1"/>
    <property type="molecule type" value="Genomic_DNA"/>
</dbReference>
<evidence type="ECO:0000313" key="3">
    <source>
        <dbReference type="Proteomes" id="UP001420932"/>
    </source>
</evidence>
<organism evidence="2 3">
    <name type="scientific">Stephania yunnanensis</name>
    <dbReference type="NCBI Taxonomy" id="152371"/>
    <lineage>
        <taxon>Eukaryota</taxon>
        <taxon>Viridiplantae</taxon>
        <taxon>Streptophyta</taxon>
        <taxon>Embryophyta</taxon>
        <taxon>Tracheophyta</taxon>
        <taxon>Spermatophyta</taxon>
        <taxon>Magnoliopsida</taxon>
        <taxon>Ranunculales</taxon>
        <taxon>Menispermaceae</taxon>
        <taxon>Menispermoideae</taxon>
        <taxon>Cissampelideae</taxon>
        <taxon>Stephania</taxon>
    </lineage>
</organism>
<evidence type="ECO:0008006" key="4">
    <source>
        <dbReference type="Google" id="ProtNLM"/>
    </source>
</evidence>
<accession>A0AAP0LD20</accession>
<evidence type="ECO:0000256" key="1">
    <source>
        <dbReference type="SAM" id="Coils"/>
    </source>
</evidence>